<evidence type="ECO:0000259" key="2">
    <source>
        <dbReference type="Pfam" id="PF25867"/>
    </source>
</evidence>
<feature type="compositionally biased region" description="Acidic residues" evidence="1">
    <location>
        <begin position="442"/>
        <end position="454"/>
    </location>
</feature>
<feature type="compositionally biased region" description="Basic residues" evidence="1">
    <location>
        <begin position="1223"/>
        <end position="1233"/>
    </location>
</feature>
<feature type="non-terminal residue" evidence="3">
    <location>
        <position position="1"/>
    </location>
</feature>
<dbReference type="Pfam" id="PF25867">
    <property type="entry name" value="HTH_75"/>
    <property type="match status" value="1"/>
</dbReference>
<feature type="compositionally biased region" description="Polar residues" evidence="1">
    <location>
        <begin position="332"/>
        <end position="343"/>
    </location>
</feature>
<feature type="region of interest" description="Disordered" evidence="1">
    <location>
        <begin position="234"/>
        <end position="348"/>
    </location>
</feature>
<feature type="compositionally biased region" description="Low complexity" evidence="1">
    <location>
        <begin position="1289"/>
        <end position="1301"/>
    </location>
</feature>
<protein>
    <recommendedName>
        <fullName evidence="2">Putative Dachshund-homology domain-containing protein</fullName>
    </recommendedName>
</protein>
<keyword evidence="4" id="KW-1185">Reference proteome</keyword>
<dbReference type="InterPro" id="IPR059069">
    <property type="entry name" value="DHD_metazoa"/>
</dbReference>
<feature type="region of interest" description="Disordered" evidence="1">
    <location>
        <begin position="368"/>
        <end position="393"/>
    </location>
</feature>
<feature type="region of interest" description="Disordered" evidence="1">
    <location>
        <begin position="484"/>
        <end position="516"/>
    </location>
</feature>
<feature type="region of interest" description="Disordered" evidence="1">
    <location>
        <begin position="1755"/>
        <end position="1783"/>
    </location>
</feature>
<accession>A0ABD0JRD7</accession>
<feature type="compositionally biased region" description="Polar residues" evidence="1">
    <location>
        <begin position="494"/>
        <end position="503"/>
    </location>
</feature>
<feature type="compositionally biased region" description="Polar residues" evidence="1">
    <location>
        <begin position="123"/>
        <end position="132"/>
    </location>
</feature>
<gene>
    <name evidence="3" type="ORF">BaRGS_00031266</name>
</gene>
<evidence type="ECO:0000313" key="3">
    <source>
        <dbReference type="EMBL" id="KAK7477502.1"/>
    </source>
</evidence>
<feature type="region of interest" description="Disordered" evidence="1">
    <location>
        <begin position="121"/>
        <end position="173"/>
    </location>
</feature>
<evidence type="ECO:0000313" key="4">
    <source>
        <dbReference type="Proteomes" id="UP001519460"/>
    </source>
</evidence>
<sequence length="1797" mass="192970">GSFSGHVKIAASTDMPTKTRQNVYMTFYARGDFSLRPGVSSTRRGSLVCDKDSQLACEGCSDIWRLTDNSGAFHARSGSEGALNCGLHQTREDSCWLKEGLPTAMDFNPLDLLASTALRDNRATQPADTTSADLKLLQPEDADAEEEDDDETDGDGDDNAGSRSAATNGDVMPCLGCEVEDDTVMGSVKTGKDKRTFGKSVVLAAEDSVLAEKKILSAEETNLSSKIAITEPLGTVRTEDTETGRSEDALLENGTGRMCNGEEEQSTVNESDSECNGKVPPDPNAAVGFPTPHGDTGCEESAEKKAADTETENASTQAEDTQEEHAVDTDTHSCQADGPSSTGKPCVSDLAAQDQNLVPDCISPEAQTLEGRLQESDTCLQTQESSSVDDTDIKIDQDLQMAVGLCNNCDDEGASSVTPLPLVAADADACPGKPVHRPSADTAEDSGDAFESADENASAGDIEHRPRSLSVDSEYLQYGVSGMPHELDGIPQADKNSLMSPTPSVDSVSNDSSVSENSNALGPYYSILLPGYQNQTLCSQNPAQKLAVGDGVGTVLDNVSSESAKFYNPGPLDGSACPGPAPKCGKFRIGTFASFSSSNLELDRDMSAAAELKERRLKIGIPSEPGMKSSLSSPALISPGSPFPLLQSPGIEWDRSDAGSEIQDDLDSSTTDDKYLSSSHGSDMSGITSVIWNHPVFHDHDYCCKETSERVFGKPVAEVHPMKVGKRNFDKPQHLRTSGQPDPPGTRPVGRPRKRLDRQIESDIDPETGAKMKITGKFQDQYVYYLSKTSRNRRRKLPEGPGGPSGDKIILPAPKPGDIVVPHLSDADIEAIKHGGRAALKRSTSSSFPPSQLPLQQQDHVDMDSSIVNTILSMESDNLGSPMPAEHTDISDPISLYEEQPVADGIGFMGENMNLTPDQVDLLLSVVKDVEVPSYNPLDHGDTKLATSQALDFLTSGDTVHMGSPALDSVAATTVDKDILGSPLPSSNGPGSSDVLNSGVSPQVEQVGGETVKAEISPVIKQEAKMLPDTQRTVFNGDMPPAGMSVPSLDKTLEFLKGDFKPDFFPESSVPQAVENAAVSTSENDTPWIVTVTIYWNDIPAIIINNQPYVRLVDIHKQILPAKDTGILKKRCQLMNIPVLNCSDMQRYFLVQYGRAYNSKSTLVINKDQARELIGYYVDPQPRGLRADDGSSGASLKRSSSCVELGSYSDSSVQLHPPPFASPRRRGGFRRKVTPNQSQAPSPDPASPIPAVAAEPPPSTVPTTVFDSPSKRLRHKKINFLEMLKGEDSASSSPATPSADSSRSEESLGESYSLDQGLSRVSPKATNGHKRRHNKEVSPETLTGRRNSKSGGSRERKKSTEGKTSPSKSADCKKPSPVTGSDLKKEADITVVVDTDADSVKIKKRSPGLSSAVSTSSPNRAKAAKFGPLKVKLKGLLNFGKSKTKQPRKMNLFGRKAAGKVTVQTSAGRTLRVLKVAHQDAGSDALGEEAMSQIAEVHLDLYKRRMSPCIKCWTCEKFLSVPSFLQHQHSDASSQDLVSVKQLQVLVPMNKENISLEEKRLWNEFVGLQKRLDRSPLTACSMTPRQPLQHTSLTAADWTDPAGSDVTTVMAASTHGNSLQGTVEPAALCEADTGCAESQTTDANCINVTSPAGSTLTGAEFAVDDMHGEPTDSGELAVGSMQQQALHPPTHTQNEEKSVDIVKAEREIPKPGPQRHHQQRHKASPPMNVRTSSRKRKEKQFFSIENYSFSRKSAKLDADHREAEGDVTAEHGENGTHVVTLSNGPEFVSFTSMQDSA</sequence>
<dbReference type="EMBL" id="JACVVK020000348">
    <property type="protein sequence ID" value="KAK7477502.1"/>
    <property type="molecule type" value="Genomic_DNA"/>
</dbReference>
<feature type="compositionally biased region" description="Polar residues" evidence="1">
    <location>
        <begin position="376"/>
        <end position="388"/>
    </location>
</feature>
<comment type="caution">
    <text evidence="3">The sequence shown here is derived from an EMBL/GenBank/DDBJ whole genome shotgun (WGS) entry which is preliminary data.</text>
</comment>
<feature type="region of interest" description="Disordered" evidence="1">
    <location>
        <begin position="724"/>
        <end position="771"/>
    </location>
</feature>
<feature type="compositionally biased region" description="Low complexity" evidence="1">
    <location>
        <begin position="504"/>
        <end position="516"/>
    </location>
</feature>
<proteinExistence type="predicted"/>
<dbReference type="Proteomes" id="UP001519460">
    <property type="component" value="Unassembled WGS sequence"/>
</dbReference>
<feature type="region of interest" description="Disordered" evidence="1">
    <location>
        <begin position="1709"/>
        <end position="1737"/>
    </location>
</feature>
<feature type="domain" description="Putative Dachshund-homology" evidence="2">
    <location>
        <begin position="1090"/>
        <end position="1177"/>
    </location>
</feature>
<feature type="region of interest" description="Disordered" evidence="1">
    <location>
        <begin position="647"/>
        <end position="682"/>
    </location>
</feature>
<evidence type="ECO:0000256" key="1">
    <source>
        <dbReference type="SAM" id="MobiDB-lite"/>
    </source>
</evidence>
<feature type="compositionally biased region" description="Basic and acidic residues" evidence="1">
    <location>
        <begin position="1755"/>
        <end position="1774"/>
    </location>
</feature>
<reference evidence="3 4" key="1">
    <citation type="journal article" date="2023" name="Sci. Data">
        <title>Genome assembly of the Korean intertidal mud-creeper Batillaria attramentaria.</title>
        <authorList>
            <person name="Patra A.K."/>
            <person name="Ho P.T."/>
            <person name="Jun S."/>
            <person name="Lee S.J."/>
            <person name="Kim Y."/>
            <person name="Won Y.J."/>
        </authorList>
    </citation>
    <scope>NUCLEOTIDE SEQUENCE [LARGE SCALE GENOMIC DNA]</scope>
    <source>
        <strain evidence="3">Wonlab-2016</strain>
    </source>
</reference>
<feature type="region of interest" description="Disordered" evidence="1">
    <location>
        <begin position="789"/>
        <end position="811"/>
    </location>
</feature>
<feature type="region of interest" description="Disordered" evidence="1">
    <location>
        <begin position="431"/>
        <end position="470"/>
    </location>
</feature>
<name>A0ABD0JRD7_9CAEN</name>
<organism evidence="3 4">
    <name type="scientific">Batillaria attramentaria</name>
    <dbReference type="NCBI Taxonomy" id="370345"/>
    <lineage>
        <taxon>Eukaryota</taxon>
        <taxon>Metazoa</taxon>
        <taxon>Spiralia</taxon>
        <taxon>Lophotrochozoa</taxon>
        <taxon>Mollusca</taxon>
        <taxon>Gastropoda</taxon>
        <taxon>Caenogastropoda</taxon>
        <taxon>Sorbeoconcha</taxon>
        <taxon>Cerithioidea</taxon>
        <taxon>Batillariidae</taxon>
        <taxon>Batillaria</taxon>
    </lineage>
</organism>
<feature type="region of interest" description="Disordered" evidence="1">
    <location>
        <begin position="1208"/>
        <end position="1381"/>
    </location>
</feature>
<feature type="compositionally biased region" description="Basic and acidic residues" evidence="1">
    <location>
        <begin position="1352"/>
        <end position="1361"/>
    </location>
</feature>
<feature type="compositionally biased region" description="Acidic residues" evidence="1">
    <location>
        <begin position="140"/>
        <end position="158"/>
    </location>
</feature>
<feature type="compositionally biased region" description="Basic and acidic residues" evidence="1">
    <location>
        <begin position="237"/>
        <end position="248"/>
    </location>
</feature>
<feature type="compositionally biased region" description="Basic residues" evidence="1">
    <location>
        <begin position="1713"/>
        <end position="1723"/>
    </location>
</feature>